<evidence type="ECO:0000313" key="10">
    <source>
        <dbReference type="Proteomes" id="UP001530377"/>
    </source>
</evidence>
<comment type="similarity">
    <text evidence="7 8">Belongs to the SFT2 family.</text>
</comment>
<dbReference type="GO" id="GO:0016020">
    <property type="term" value="C:membrane"/>
    <property type="evidence" value="ECO:0007669"/>
    <property type="project" value="UniProtKB-SubCell"/>
</dbReference>
<feature type="transmembrane region" description="Helical" evidence="8">
    <location>
        <begin position="208"/>
        <end position="230"/>
    </location>
</feature>
<reference evidence="9 10" key="1">
    <citation type="submission" date="2024-10" db="EMBL/GenBank/DDBJ databases">
        <title>Updated reference genomes for cyclostephanoid diatoms.</title>
        <authorList>
            <person name="Roberts W.R."/>
            <person name="Alverson A.J."/>
        </authorList>
    </citation>
    <scope>NUCLEOTIDE SEQUENCE [LARGE SCALE GENOMIC DNA]</scope>
    <source>
        <strain evidence="9 10">AJA228-03</strain>
    </source>
</reference>
<keyword evidence="3 8" id="KW-0812">Transmembrane</keyword>
<dbReference type="GO" id="GO:0012505">
    <property type="term" value="C:endomembrane system"/>
    <property type="evidence" value="ECO:0007669"/>
    <property type="project" value="UniProtKB-ARBA"/>
</dbReference>
<organism evidence="9 10">
    <name type="scientific">Cyclostephanos tholiformis</name>
    <dbReference type="NCBI Taxonomy" id="382380"/>
    <lineage>
        <taxon>Eukaryota</taxon>
        <taxon>Sar</taxon>
        <taxon>Stramenopiles</taxon>
        <taxon>Ochrophyta</taxon>
        <taxon>Bacillariophyta</taxon>
        <taxon>Coscinodiscophyceae</taxon>
        <taxon>Thalassiosirophycidae</taxon>
        <taxon>Stephanodiscales</taxon>
        <taxon>Stephanodiscaceae</taxon>
        <taxon>Cyclostephanos</taxon>
    </lineage>
</organism>
<feature type="transmembrane region" description="Helical" evidence="8">
    <location>
        <begin position="116"/>
        <end position="136"/>
    </location>
</feature>
<dbReference type="InterPro" id="IPR007305">
    <property type="entry name" value="Vesicle_transpt_Got1/SFT2"/>
</dbReference>
<dbReference type="PANTHER" id="PTHR23137:SF36">
    <property type="entry name" value="VESICLE TRANSPORT PROTEIN SFT2C"/>
    <property type="match status" value="1"/>
</dbReference>
<dbReference type="InterPro" id="IPR011691">
    <property type="entry name" value="Vesicle_transpt_SFT2"/>
</dbReference>
<evidence type="ECO:0000256" key="1">
    <source>
        <dbReference type="ARBA" id="ARBA00004141"/>
    </source>
</evidence>
<comment type="subcellular location">
    <subcellularLocation>
        <location evidence="1 8">Membrane</location>
        <topology evidence="1 8">Multi-pass membrane protein</topology>
    </subcellularLocation>
</comment>
<dbReference type="GO" id="GO:0015031">
    <property type="term" value="P:protein transport"/>
    <property type="evidence" value="ECO:0007669"/>
    <property type="project" value="UniProtKB-KW"/>
</dbReference>
<sequence>MQPLLFSTIIIMSTFGKWYDEQKQHRQQQQQWNAAPSSEGTGATMVDSLGLGSLFYSSGSSSSSSSSSSSGGGCEGVEGGGDEESLLGNFSIASMRSSLESQFPQKIMGLNYHQRFQIFVVCLLLSAVFFALGFFVGMPLITVRPQKFALSFTCGSLAFMGSFAILRGPYEHLKSMIAYDRIHFTTIYVGSMMLTIYFTFTVGGAQGYVLVLGASALQLLALLWYLVTFLPGGAMGMKMLTQVLWTMLKPVIVGCAKMQAMCISRCVSWYASRFSSASS</sequence>
<dbReference type="Proteomes" id="UP001530377">
    <property type="component" value="Unassembled WGS sequence"/>
</dbReference>
<evidence type="ECO:0000256" key="7">
    <source>
        <dbReference type="ARBA" id="ARBA00025800"/>
    </source>
</evidence>
<keyword evidence="4 8" id="KW-0653">Protein transport</keyword>
<evidence type="ECO:0000256" key="5">
    <source>
        <dbReference type="ARBA" id="ARBA00022989"/>
    </source>
</evidence>
<dbReference type="Pfam" id="PF04178">
    <property type="entry name" value="Got1"/>
    <property type="match status" value="1"/>
</dbReference>
<evidence type="ECO:0000256" key="8">
    <source>
        <dbReference type="RuleBase" id="RU363111"/>
    </source>
</evidence>
<evidence type="ECO:0000256" key="3">
    <source>
        <dbReference type="ARBA" id="ARBA00022692"/>
    </source>
</evidence>
<feature type="transmembrane region" description="Helical" evidence="8">
    <location>
        <begin position="148"/>
        <end position="170"/>
    </location>
</feature>
<keyword evidence="6 8" id="KW-0472">Membrane</keyword>
<dbReference type="EMBL" id="JALLPB020000490">
    <property type="protein sequence ID" value="KAL3808579.1"/>
    <property type="molecule type" value="Genomic_DNA"/>
</dbReference>
<dbReference type="AlphaFoldDB" id="A0ABD3R6W5"/>
<evidence type="ECO:0000313" key="9">
    <source>
        <dbReference type="EMBL" id="KAL3808579.1"/>
    </source>
</evidence>
<protein>
    <recommendedName>
        <fullName evidence="8">Vesicle transport protein</fullName>
    </recommendedName>
</protein>
<gene>
    <name evidence="9" type="ORF">ACHAXA_006820</name>
</gene>
<comment type="function">
    <text evidence="8">May be involved in fusion of retrograde transport vesicles derived from an endocytic compartment with the Golgi complex.</text>
</comment>
<feature type="transmembrane region" description="Helical" evidence="8">
    <location>
        <begin position="182"/>
        <end position="202"/>
    </location>
</feature>
<accession>A0ABD3R6W5</accession>
<evidence type="ECO:0000256" key="6">
    <source>
        <dbReference type="ARBA" id="ARBA00023136"/>
    </source>
</evidence>
<name>A0ABD3R6W5_9STRA</name>
<evidence type="ECO:0000256" key="4">
    <source>
        <dbReference type="ARBA" id="ARBA00022927"/>
    </source>
</evidence>
<keyword evidence="10" id="KW-1185">Reference proteome</keyword>
<comment type="caution">
    <text evidence="9">The sequence shown here is derived from an EMBL/GenBank/DDBJ whole genome shotgun (WGS) entry which is preliminary data.</text>
</comment>
<evidence type="ECO:0000256" key="2">
    <source>
        <dbReference type="ARBA" id="ARBA00022448"/>
    </source>
</evidence>
<keyword evidence="5 8" id="KW-1133">Transmembrane helix</keyword>
<keyword evidence="2 8" id="KW-0813">Transport</keyword>
<dbReference type="PANTHER" id="PTHR23137">
    <property type="entry name" value="VESICLE TRANSPORT PROTEIN-RELATED"/>
    <property type="match status" value="1"/>
</dbReference>
<dbReference type="GO" id="GO:0005737">
    <property type="term" value="C:cytoplasm"/>
    <property type="evidence" value="ECO:0007669"/>
    <property type="project" value="UniProtKB-ARBA"/>
</dbReference>
<proteinExistence type="inferred from homology"/>